<dbReference type="InterPro" id="IPR004637">
    <property type="entry name" value="Dat"/>
</dbReference>
<dbReference type="GO" id="GO:0045303">
    <property type="term" value="F:diaminobutyrate-2-oxoglutarate transaminase activity"/>
    <property type="evidence" value="ECO:0007669"/>
    <property type="project" value="UniProtKB-EC"/>
</dbReference>
<organism evidence="16 17">
    <name type="scientific">Gloeobacter violaceus (strain ATCC 29082 / PCC 7421)</name>
    <dbReference type="NCBI Taxonomy" id="251221"/>
    <lineage>
        <taxon>Bacteria</taxon>
        <taxon>Bacillati</taxon>
        <taxon>Cyanobacteriota</taxon>
        <taxon>Cyanophyceae</taxon>
        <taxon>Gloeobacterales</taxon>
        <taxon>Gloeobacteraceae</taxon>
        <taxon>Gloeobacter</taxon>
    </lineage>
</organism>
<evidence type="ECO:0000256" key="13">
    <source>
        <dbReference type="ARBA" id="ARBA00049111"/>
    </source>
</evidence>
<keyword evidence="9 14" id="KW-0663">Pyridoxal phosphate</keyword>
<comment type="catalytic activity">
    <reaction evidence="13">
        <text>L-2,4-diaminobutanoate + 2-oxoglutarate = L-aspartate 4-semialdehyde + L-glutamate</text>
        <dbReference type="Rhea" id="RHEA:11160"/>
        <dbReference type="ChEBI" id="CHEBI:16810"/>
        <dbReference type="ChEBI" id="CHEBI:29985"/>
        <dbReference type="ChEBI" id="CHEBI:58761"/>
        <dbReference type="ChEBI" id="CHEBI:537519"/>
        <dbReference type="EC" id="2.6.1.76"/>
    </reaction>
</comment>
<comment type="function">
    <text evidence="2">Catalyzes reversively the conversion of L-aspartate beta-semialdehyde (ASA) to L-2,4-diaminobutyrate (DABA) by transamination with L-glutamate.</text>
</comment>
<dbReference type="OrthoDB" id="9807885at2"/>
<name>Q7NIG0_GLOVI</name>
<dbReference type="AlphaFoldDB" id="Q7NIG0"/>
<evidence type="ECO:0000256" key="8">
    <source>
        <dbReference type="ARBA" id="ARBA00022679"/>
    </source>
</evidence>
<dbReference type="InParanoid" id="Q7NIG0"/>
<dbReference type="PROSITE" id="PS00600">
    <property type="entry name" value="AA_TRANSFER_CLASS_3"/>
    <property type="match status" value="1"/>
</dbReference>
<dbReference type="PANTHER" id="PTHR43552:SF1">
    <property type="entry name" value="DIAMINOBUTYRATE--2-OXOGLUTARATE AMINOTRANSFERASE"/>
    <property type="match status" value="1"/>
</dbReference>
<evidence type="ECO:0000256" key="4">
    <source>
        <dbReference type="ARBA" id="ARBA00008954"/>
    </source>
</evidence>
<reference evidence="16 17" key="2">
    <citation type="journal article" date="2003" name="DNA Res.">
        <title>Complete genome structure of Gloeobacter violaceus PCC 7421, a cyanobacterium that lacks thylakoids (supplement).</title>
        <authorList>
            <person name="Nakamura Y."/>
            <person name="Kaneko T."/>
            <person name="Sato S."/>
            <person name="Mimuro M."/>
            <person name="Miyashita H."/>
            <person name="Tsuchiya T."/>
            <person name="Sasamoto S."/>
            <person name="Watanabe A."/>
            <person name="Kawashima K."/>
            <person name="Kishida Y."/>
            <person name="Kiyokawa C."/>
            <person name="Kohara M."/>
            <person name="Matsumoto M."/>
            <person name="Matsuno A."/>
            <person name="Nakazaki N."/>
            <person name="Shimpo S."/>
            <person name="Takeuchi C."/>
            <person name="Yamada M."/>
            <person name="Tabata S."/>
        </authorList>
    </citation>
    <scope>NUCLEOTIDE SEQUENCE [LARGE SCALE GENOMIC DNA]</scope>
    <source>
        <strain evidence="17">ATCC 29082 / PCC 7421</strain>
    </source>
</reference>
<dbReference type="SUPFAM" id="SSF53383">
    <property type="entry name" value="PLP-dependent transferases"/>
    <property type="match status" value="1"/>
</dbReference>
<dbReference type="HOGENOM" id="CLU_016922_10_0_3"/>
<dbReference type="eggNOG" id="COG0160">
    <property type="taxonomic scope" value="Bacteria"/>
</dbReference>
<dbReference type="PhylomeDB" id="Q7NIG0"/>
<sequence>MRRAAGDRPVAGPMRELLQGPGVENPPASSGPYLQRQAQRESNARSYPRRIPFAFKKAEGVYLTSVEGKQYIDCLAGAGALPLGHNHPVAIQAIQTVIRGKFPLLTLDLPTPLKDRFVDELFACLPAEFARNARIQFCSPAGTDAVEAALKLVKTATARRGILSFQGAYHGMSHGSLSLTGNLAAKVVPNLMPEVQFLPYPYELRCPFGLGGEVGYRTGLHYIENLLKDPEGGVPSPAGIILEVVQGEGGVIPAPDEWLRGLRRITQEQQIPLIVDEIQTGFGRTGKLFAFEHSGIVPDVLLLSKAIGGGLPLAVVVYRESLDRWQPGAHAGTFRGNQLAMATGLATLRHILEHRLWEHAQVMGERLLTHLHQIRSSWIGEVRGRGLMLGVEIVDPTGEPDYRGIAPHAGAMARRIQAECLERGVIVEVGGRDGSVVRFLPPLIVTDSQIDTIAEVFHDAVHAATRITSTAPDSRIALPTAAL</sequence>
<proteinExistence type="inferred from homology"/>
<evidence type="ECO:0000313" key="17">
    <source>
        <dbReference type="Proteomes" id="UP000000557"/>
    </source>
</evidence>
<dbReference type="InterPro" id="IPR049704">
    <property type="entry name" value="Aminotrans_3_PPA_site"/>
</dbReference>
<evidence type="ECO:0000256" key="9">
    <source>
        <dbReference type="ARBA" id="ARBA00022898"/>
    </source>
</evidence>
<dbReference type="PANTHER" id="PTHR43552">
    <property type="entry name" value="DIAMINOBUTYRATE--2-OXOGLUTARATE AMINOTRANSFERASE"/>
    <property type="match status" value="1"/>
</dbReference>
<keyword evidence="17" id="KW-1185">Reference proteome</keyword>
<keyword evidence="8" id="KW-0808">Transferase</keyword>
<dbReference type="PATRIC" id="fig|251221.4.peg.2255"/>
<dbReference type="PIRSF" id="PIRSF000521">
    <property type="entry name" value="Transaminase_4ab_Lys_Orn"/>
    <property type="match status" value="1"/>
</dbReference>
<comment type="pathway">
    <text evidence="3">Amine and polyamine biosynthesis; ectoine biosynthesis; L-ectoine from L-aspartate 4-semialdehyde: step 1/3.</text>
</comment>
<dbReference type="Pfam" id="PF00202">
    <property type="entry name" value="Aminotran_3"/>
    <property type="match status" value="1"/>
</dbReference>
<dbReference type="GO" id="GO:0008483">
    <property type="term" value="F:transaminase activity"/>
    <property type="evidence" value="ECO:0000318"/>
    <property type="project" value="GO_Central"/>
</dbReference>
<dbReference type="KEGG" id="gvi:gll2223"/>
<evidence type="ECO:0000256" key="15">
    <source>
        <dbReference type="SAM" id="MobiDB-lite"/>
    </source>
</evidence>
<feature type="region of interest" description="Disordered" evidence="15">
    <location>
        <begin position="1"/>
        <end position="33"/>
    </location>
</feature>
<evidence type="ECO:0000256" key="7">
    <source>
        <dbReference type="ARBA" id="ARBA00022576"/>
    </source>
</evidence>
<dbReference type="Gene3D" id="3.90.1150.10">
    <property type="entry name" value="Aspartate Aminotransferase, domain 1"/>
    <property type="match status" value="1"/>
</dbReference>
<evidence type="ECO:0000256" key="14">
    <source>
        <dbReference type="RuleBase" id="RU003560"/>
    </source>
</evidence>
<gene>
    <name evidence="16" type="ordered locus">gll2223</name>
</gene>
<evidence type="ECO:0000256" key="2">
    <source>
        <dbReference type="ARBA" id="ARBA00002189"/>
    </source>
</evidence>
<evidence type="ECO:0000256" key="11">
    <source>
        <dbReference type="ARBA" id="ARBA00030665"/>
    </source>
</evidence>
<keyword evidence="7" id="KW-0032">Aminotransferase</keyword>
<dbReference type="NCBIfam" id="TIGR00709">
    <property type="entry name" value="dat"/>
    <property type="match status" value="1"/>
</dbReference>
<dbReference type="NCBIfam" id="NF005393">
    <property type="entry name" value="PRK06938.1"/>
    <property type="match status" value="1"/>
</dbReference>
<dbReference type="Proteomes" id="UP000000557">
    <property type="component" value="Chromosome"/>
</dbReference>
<evidence type="ECO:0000256" key="12">
    <source>
        <dbReference type="ARBA" id="ARBA00031476"/>
    </source>
</evidence>
<protein>
    <recommendedName>
        <fullName evidence="6">Diaminobutyrate--2-oxoglutarate transaminase</fullName>
        <ecNumber evidence="5">2.6.1.76</ecNumber>
    </recommendedName>
    <alternativeName>
        <fullName evidence="11">DABA aminotransferase</fullName>
    </alternativeName>
    <alternativeName>
        <fullName evidence="12">Diaminobutyrate--2-oxoglutarate aminotransferase</fullName>
    </alternativeName>
    <alternativeName>
        <fullName evidence="10">L-2,4-diaminobutyric acid transaminase</fullName>
    </alternativeName>
</protein>
<dbReference type="InterPro" id="IPR005814">
    <property type="entry name" value="Aminotrans_3"/>
</dbReference>
<dbReference type="CDD" id="cd00610">
    <property type="entry name" value="OAT_like"/>
    <property type="match status" value="1"/>
</dbReference>
<dbReference type="GO" id="GO:0030170">
    <property type="term" value="F:pyridoxal phosphate binding"/>
    <property type="evidence" value="ECO:0007669"/>
    <property type="project" value="InterPro"/>
</dbReference>
<evidence type="ECO:0000256" key="10">
    <source>
        <dbReference type="ARBA" id="ARBA00029744"/>
    </source>
</evidence>
<evidence type="ECO:0000256" key="5">
    <source>
        <dbReference type="ARBA" id="ARBA00013155"/>
    </source>
</evidence>
<evidence type="ECO:0000256" key="1">
    <source>
        <dbReference type="ARBA" id="ARBA00001933"/>
    </source>
</evidence>
<dbReference type="FunFam" id="3.40.640.10:FF:000091">
    <property type="entry name" value="Diaminobutyrate--2-oxoglutarate aminotransferase"/>
    <property type="match status" value="1"/>
</dbReference>
<dbReference type="Gene3D" id="3.40.640.10">
    <property type="entry name" value="Type I PLP-dependent aspartate aminotransferase-like (Major domain)"/>
    <property type="match status" value="1"/>
</dbReference>
<dbReference type="STRING" id="251221.gene:10759718"/>
<comment type="similarity">
    <text evidence="4 14">Belongs to the class-III pyridoxal-phosphate-dependent aminotransferase family.</text>
</comment>
<evidence type="ECO:0000256" key="6">
    <source>
        <dbReference type="ARBA" id="ARBA00014798"/>
    </source>
</evidence>
<dbReference type="EnsemblBacteria" id="BAC90164">
    <property type="protein sequence ID" value="BAC90164"/>
    <property type="gene ID" value="BAC90164"/>
</dbReference>
<reference evidence="16 17" key="1">
    <citation type="journal article" date="2003" name="DNA Res.">
        <title>Complete genome structure of Gloeobacter violaceus PCC 7421, a cyanobacterium that lacks thylakoids.</title>
        <authorList>
            <person name="Nakamura Y."/>
            <person name="Kaneko T."/>
            <person name="Sato S."/>
            <person name="Mimuro M."/>
            <person name="Miyashita H."/>
            <person name="Tsuchiya T."/>
            <person name="Sasamoto S."/>
            <person name="Watanabe A."/>
            <person name="Kawashima K."/>
            <person name="Kishida Y."/>
            <person name="Kiyokawa C."/>
            <person name="Kohara M."/>
            <person name="Matsumoto M."/>
            <person name="Matsuno A."/>
            <person name="Nakazaki N."/>
            <person name="Shimpo S."/>
            <person name="Takeuchi C."/>
            <person name="Yamada M."/>
            <person name="Tabata S."/>
        </authorList>
    </citation>
    <scope>NUCLEOTIDE SEQUENCE [LARGE SCALE GENOMIC DNA]</scope>
    <source>
        <strain evidence="17">ATCC 29082 / PCC 7421</strain>
    </source>
</reference>
<accession>Q7NIG0</accession>
<dbReference type="EC" id="2.6.1.76" evidence="5"/>
<comment type="cofactor">
    <cofactor evidence="1">
        <name>pyridoxal 5'-phosphate</name>
        <dbReference type="ChEBI" id="CHEBI:597326"/>
    </cofactor>
</comment>
<dbReference type="InterPro" id="IPR015422">
    <property type="entry name" value="PyrdxlP-dep_Trfase_small"/>
</dbReference>
<dbReference type="InterPro" id="IPR015424">
    <property type="entry name" value="PyrdxlP-dep_Trfase"/>
</dbReference>
<evidence type="ECO:0000256" key="3">
    <source>
        <dbReference type="ARBA" id="ARBA00004946"/>
    </source>
</evidence>
<evidence type="ECO:0000313" key="16">
    <source>
        <dbReference type="EMBL" id="BAC90164.1"/>
    </source>
</evidence>
<dbReference type="InterPro" id="IPR015421">
    <property type="entry name" value="PyrdxlP-dep_Trfase_major"/>
</dbReference>
<dbReference type="EMBL" id="BA000045">
    <property type="protein sequence ID" value="BAC90164.1"/>
    <property type="molecule type" value="Genomic_DNA"/>
</dbReference>